<evidence type="ECO:0000256" key="4">
    <source>
        <dbReference type="ARBA" id="ARBA00023136"/>
    </source>
</evidence>
<evidence type="ECO:0000256" key="1">
    <source>
        <dbReference type="ARBA" id="ARBA00004141"/>
    </source>
</evidence>
<feature type="transmembrane region" description="Helical" evidence="6">
    <location>
        <begin position="168"/>
        <end position="189"/>
    </location>
</feature>
<dbReference type="InterPro" id="IPR024002">
    <property type="entry name" value="For/NO2_transpt_CS"/>
</dbReference>
<feature type="transmembrane region" description="Helical" evidence="6">
    <location>
        <begin position="196"/>
        <end position="216"/>
    </location>
</feature>
<comment type="caution">
    <text evidence="7">The sequence shown here is derived from an EMBL/GenBank/DDBJ whole genome shotgun (WGS) entry which is preliminary data.</text>
</comment>
<dbReference type="eggNOG" id="COG2116">
    <property type="taxonomic scope" value="Bacteria"/>
</dbReference>
<dbReference type="EMBL" id="ABVQ01000033">
    <property type="protein sequence ID" value="EEC58606.1"/>
    <property type="molecule type" value="Genomic_DNA"/>
</dbReference>
<comment type="similarity">
    <text evidence="5">Belongs to the FNT transporter (TC 1.A.16) family.</text>
</comment>
<comment type="subcellular location">
    <subcellularLocation>
        <location evidence="1">Membrane</location>
        <topology evidence="1">Multi-pass membrane protein</topology>
    </subcellularLocation>
</comment>
<organism evidence="7 8">
    <name type="scientific">[Bacteroides] pectinophilus ATCC 43243</name>
    <dbReference type="NCBI Taxonomy" id="483218"/>
    <lineage>
        <taxon>Bacteria</taxon>
        <taxon>Bacillati</taxon>
        <taxon>Bacillota</taxon>
        <taxon>Clostridia</taxon>
        <taxon>Eubacteriales</taxon>
    </lineage>
</organism>
<dbReference type="Proteomes" id="UP000003136">
    <property type="component" value="Unassembled WGS sequence"/>
</dbReference>
<sequence>MNNFIQNFIGRYNIMHSPLEIAKNYVEIGIHKVRMSAWKMLVLGIFAGMFIGFAGIASTTAQATIENPAIARLIGACVFPAGMAMVLIAGSELFTGNNLIILACLEKKVTAGQMLKNWVTVFTGNFLGAAFVALMVVYGHIPDLYNGLLAQKMVAAAVIRVNETFAEALIRGILCNILVCIAVWASFAAKKVSGKLMMSFWPVMIFVLCGFEHSIADMYFGMAGLLCAGEYSIAAPELTFASFILKNIIPVTLGNIIGGAGIVGAGYWAMYLKHTPGTDISIEKEQEEIDIAEEY</sequence>
<dbReference type="GO" id="GO:0005886">
    <property type="term" value="C:plasma membrane"/>
    <property type="evidence" value="ECO:0007669"/>
    <property type="project" value="TreeGrafter"/>
</dbReference>
<evidence type="ECO:0008006" key="9">
    <source>
        <dbReference type="Google" id="ProtNLM"/>
    </source>
</evidence>
<evidence type="ECO:0000313" key="7">
    <source>
        <dbReference type="EMBL" id="EEC58606.1"/>
    </source>
</evidence>
<evidence type="ECO:0000256" key="3">
    <source>
        <dbReference type="ARBA" id="ARBA00022989"/>
    </source>
</evidence>
<evidence type="ECO:0000313" key="8">
    <source>
        <dbReference type="Proteomes" id="UP000003136"/>
    </source>
</evidence>
<dbReference type="InterPro" id="IPR023271">
    <property type="entry name" value="Aquaporin-like"/>
</dbReference>
<dbReference type="InterPro" id="IPR000292">
    <property type="entry name" value="For/NO2_transpt"/>
</dbReference>
<dbReference type="PANTHER" id="PTHR30520:SF6">
    <property type="entry name" value="FORMATE_NITRATE FAMILY TRANSPORTER (EUROFUNG)"/>
    <property type="match status" value="1"/>
</dbReference>
<dbReference type="Pfam" id="PF01226">
    <property type="entry name" value="Form_Nir_trans"/>
    <property type="match status" value="1"/>
</dbReference>
<evidence type="ECO:0000256" key="6">
    <source>
        <dbReference type="SAM" id="Phobius"/>
    </source>
</evidence>
<dbReference type="AlphaFoldDB" id="B7ANU9"/>
<proteinExistence type="inferred from homology"/>
<protein>
    <recommendedName>
        <fullName evidence="9">Formate/nitrite transporter</fullName>
    </recommendedName>
</protein>
<keyword evidence="8" id="KW-1185">Reference proteome</keyword>
<keyword evidence="3 6" id="KW-1133">Transmembrane helix</keyword>
<keyword evidence="4 6" id="KW-0472">Membrane</keyword>
<reference evidence="7 8" key="2">
    <citation type="submission" date="2008-11" db="EMBL/GenBank/DDBJ databases">
        <authorList>
            <person name="Fulton L."/>
            <person name="Clifton S."/>
            <person name="Fulton B."/>
            <person name="Xu J."/>
            <person name="Minx P."/>
            <person name="Pepin K.H."/>
            <person name="Johnson M."/>
            <person name="Bhonagiri V."/>
            <person name="Nash W.E."/>
            <person name="Mardis E.R."/>
            <person name="Wilson R.K."/>
        </authorList>
    </citation>
    <scope>NUCLEOTIDE SEQUENCE [LARGE SCALE GENOMIC DNA]</scope>
    <source>
        <strain evidence="7 8">ATCC 43243</strain>
    </source>
</reference>
<accession>B7ANU9</accession>
<evidence type="ECO:0000256" key="2">
    <source>
        <dbReference type="ARBA" id="ARBA00022692"/>
    </source>
</evidence>
<dbReference type="Gene3D" id="1.20.1080.10">
    <property type="entry name" value="Glycerol uptake facilitator protein"/>
    <property type="match status" value="1"/>
</dbReference>
<reference evidence="7 8" key="1">
    <citation type="submission" date="2008-11" db="EMBL/GenBank/DDBJ databases">
        <title>Draft genome sequence of Bacteroides pectinophilus (ATCC 43243).</title>
        <authorList>
            <person name="Sudarsanam P."/>
            <person name="Ley R."/>
            <person name="Guruge J."/>
            <person name="Turnbaugh P.J."/>
            <person name="Mahowald M."/>
            <person name="Liep D."/>
            <person name="Gordon J."/>
        </authorList>
    </citation>
    <scope>NUCLEOTIDE SEQUENCE [LARGE SCALE GENOMIC DNA]</scope>
    <source>
        <strain evidence="7 8">ATCC 43243</strain>
    </source>
</reference>
<feature type="transmembrane region" description="Helical" evidence="6">
    <location>
        <begin position="117"/>
        <end position="141"/>
    </location>
</feature>
<gene>
    <name evidence="7" type="ORF">BACPEC_00353</name>
</gene>
<feature type="transmembrane region" description="Helical" evidence="6">
    <location>
        <begin position="73"/>
        <end position="105"/>
    </location>
</feature>
<dbReference type="PROSITE" id="PS01005">
    <property type="entry name" value="FORMATE_NITRITE_TP_1"/>
    <property type="match status" value="1"/>
</dbReference>
<dbReference type="HOGENOM" id="CLU_036896_3_0_9"/>
<evidence type="ECO:0000256" key="5">
    <source>
        <dbReference type="ARBA" id="ARBA00049660"/>
    </source>
</evidence>
<feature type="transmembrane region" description="Helical" evidence="6">
    <location>
        <begin position="40"/>
        <end position="61"/>
    </location>
</feature>
<dbReference type="STRING" id="483218.BACPEC_00353"/>
<dbReference type="GO" id="GO:0015499">
    <property type="term" value="F:formate transmembrane transporter activity"/>
    <property type="evidence" value="ECO:0007669"/>
    <property type="project" value="TreeGrafter"/>
</dbReference>
<dbReference type="PANTHER" id="PTHR30520">
    <property type="entry name" value="FORMATE TRANSPORTER-RELATED"/>
    <property type="match status" value="1"/>
</dbReference>
<feature type="transmembrane region" description="Helical" evidence="6">
    <location>
        <begin position="248"/>
        <end position="270"/>
    </location>
</feature>
<keyword evidence="2 6" id="KW-0812">Transmembrane</keyword>
<name>B7ANU9_9FIRM</name>